<dbReference type="Proteomes" id="UP000284202">
    <property type="component" value="Unassembled WGS sequence"/>
</dbReference>
<keyword evidence="2" id="KW-1185">Reference proteome</keyword>
<reference evidence="2" key="1">
    <citation type="submission" date="2018-09" db="EMBL/GenBank/DDBJ databases">
        <title>Acidovorax cavernicola nov. sp. isolated from Gruta de las Maravillas (Aracena, Spain).</title>
        <authorList>
            <person name="Jurado V."/>
            <person name="Gutierrez-Patricio S."/>
            <person name="Gonzalez-Pimentel J.L."/>
            <person name="Miller A.Z."/>
            <person name="Laiz L."/>
            <person name="Saiz-Jimenez C."/>
        </authorList>
    </citation>
    <scope>NUCLEOTIDE SEQUENCE [LARGE SCALE GENOMIC DNA]</scope>
    <source>
        <strain evidence="2">1011MAR3C25</strain>
    </source>
</reference>
<dbReference type="RefSeq" id="WP_119751108.1">
    <property type="nucleotide sequence ID" value="NZ_QZCG01000012.1"/>
</dbReference>
<dbReference type="EMBL" id="QZCG01000012">
    <property type="protein sequence ID" value="RJE83228.1"/>
    <property type="molecule type" value="Genomic_DNA"/>
</dbReference>
<sequence>MSYSIQAAEKLALQALSHIAARPELVSALFASSGLDPETLRKAAESPDFHAHLLDFLLEDDRRVLDFSQAIGIRPEEVLAARTVIGGPGSFGWEPD</sequence>
<gene>
    <name evidence="1" type="ORF">D3P04_17425</name>
</gene>
<dbReference type="Pfam" id="PF12096">
    <property type="entry name" value="DUF3572"/>
    <property type="match status" value="1"/>
</dbReference>
<dbReference type="AlphaFoldDB" id="A0A418SQM2"/>
<dbReference type="InterPro" id="IPR021955">
    <property type="entry name" value="DUF3572"/>
</dbReference>
<protein>
    <submittedName>
        <fullName evidence="1">DUF3572 family protein</fullName>
    </submittedName>
</protein>
<proteinExistence type="predicted"/>
<accession>A0A418SQM2</accession>
<dbReference type="OrthoDB" id="7356934at2"/>
<name>A0A418SQM2_9RHOB</name>
<evidence type="ECO:0000313" key="1">
    <source>
        <dbReference type="EMBL" id="RJE83228.1"/>
    </source>
</evidence>
<comment type="caution">
    <text evidence="1">The sequence shown here is derived from an EMBL/GenBank/DDBJ whole genome shotgun (WGS) entry which is preliminary data.</text>
</comment>
<organism evidence="1 2">
    <name type="scientific">Paracoccus onubensis</name>
    <dbReference type="NCBI Taxonomy" id="1675788"/>
    <lineage>
        <taxon>Bacteria</taxon>
        <taxon>Pseudomonadati</taxon>
        <taxon>Pseudomonadota</taxon>
        <taxon>Alphaproteobacteria</taxon>
        <taxon>Rhodobacterales</taxon>
        <taxon>Paracoccaceae</taxon>
        <taxon>Paracoccus</taxon>
    </lineage>
</organism>
<evidence type="ECO:0000313" key="2">
    <source>
        <dbReference type="Proteomes" id="UP000284202"/>
    </source>
</evidence>